<feature type="domain" description="Disease resistance protein At4g27190-like leucine-rich repeats" evidence="3">
    <location>
        <begin position="748"/>
        <end position="817"/>
    </location>
</feature>
<evidence type="ECO:0000259" key="2">
    <source>
        <dbReference type="Pfam" id="PF00931"/>
    </source>
</evidence>
<gene>
    <name evidence="4" type="ORF">CKAN_01707700</name>
</gene>
<dbReference type="PANTHER" id="PTHR33463:SF218">
    <property type="entry name" value="DISEASE RESISTANCE PROTEIN RPS2-LIKE"/>
    <property type="match status" value="1"/>
</dbReference>
<dbReference type="Proteomes" id="UP000283530">
    <property type="component" value="Unassembled WGS sequence"/>
</dbReference>
<protein>
    <submittedName>
        <fullName evidence="4">Disease resistance protein RPS2-like protein</fullName>
    </submittedName>
</protein>
<feature type="domain" description="NB-ARC" evidence="2">
    <location>
        <begin position="16"/>
        <end position="178"/>
    </location>
</feature>
<dbReference type="OrthoDB" id="593148at2759"/>
<comment type="similarity">
    <text evidence="1">Belongs to the disease resistance NB-LRR family.</text>
</comment>
<dbReference type="InterPro" id="IPR032675">
    <property type="entry name" value="LRR_dom_sf"/>
</dbReference>
<dbReference type="InterPro" id="IPR050905">
    <property type="entry name" value="Plant_NBS-LRR"/>
</dbReference>
<sequence length="842" mass="96686">MAMEQFVDTMRGGSFERMRQKIWQCLRNPEIKVFSVLGWEGVGRSMITRQVFDELAKEEEEATRASLFDHIIWFERQVSWRQMLERIAKALGIHVPEWRNDNFLVTEIRKFSQNRRFLIIEDGGDMSFESDILEAKWVIITKSMALCRKMGIEITIAEEWGSLSDDEAWALLCHEVANVANDPSIQTNLPNGGDTVMQCLSYCCLFSNEIPIKHLMLYWKSESLTQDMESIDQLQNVSLTLVFILFVRGIQDEQAEFGRELVGRSLRTKLIQILGPRGSNSHFYSLCKGIKLRRFMVRCGLRLEQAPKVDEWEQDDLERISLDSNNIKTLADIGPSPKCPCLSTLIISHNPLLLHIPDDFFQHMQGLRVLDLSGTGIGTLPSSLSSLTNLKLLALQNCPSLDTLPLPFLHALKNLEVLLLGGSSFASLKVLSLHMMQSLYYLDIGHATNLTQLSLKGCRSFEHLKPPISLEMLDLSHTKIHDFAHFNFSELTNLKRLDLLCTKHLTGGQWHQIDRLPQMLNWDQCGHHQSSLEEQLQTNQGYCIFVSDDEVFQTLSKDSNLWEKDLEKFKFSVVSCDHRPQIKRKGTDSPFEKPHFIYRAIFTAKPKHFTAKPKHFTESARSYYRCLKIGSTNNVPSGIRGVLYRTEFLLLRDNNSIARLSQLGVENLNNLIECRIKKCRNMESLLTTGRRIEDVQALSRLENLLVFDLINLKSLCRGTFGEGSFNCLKLIYLEHCPRLFSLFSSSVRLEKLETLEIRFCDMLERVFEEDDVSGKDVFPQLKELCLWDLRKLKSICNGDLPALEKVMIHGCRRLQKLPLVASDGNLKSEDNRIFQHARPKVP</sequence>
<dbReference type="InterPro" id="IPR001611">
    <property type="entry name" value="Leu-rich_rpt"/>
</dbReference>
<dbReference type="AlphaFoldDB" id="A0A443PBE2"/>
<dbReference type="Gene3D" id="3.40.50.300">
    <property type="entry name" value="P-loop containing nucleotide triphosphate hydrolases"/>
    <property type="match status" value="1"/>
</dbReference>
<proteinExistence type="inferred from homology"/>
<accession>A0A443PBE2</accession>
<dbReference type="EMBL" id="QPKB01000007">
    <property type="protein sequence ID" value="RWR88095.1"/>
    <property type="molecule type" value="Genomic_DNA"/>
</dbReference>
<comment type="caution">
    <text evidence="4">The sequence shown here is derived from an EMBL/GenBank/DDBJ whole genome shotgun (WGS) entry which is preliminary data.</text>
</comment>
<dbReference type="Pfam" id="PF00931">
    <property type="entry name" value="NB-ARC"/>
    <property type="match status" value="1"/>
</dbReference>
<dbReference type="InterPro" id="IPR027417">
    <property type="entry name" value="P-loop_NTPase"/>
</dbReference>
<dbReference type="SUPFAM" id="SSF52540">
    <property type="entry name" value="P-loop containing nucleoside triphosphate hydrolases"/>
    <property type="match status" value="1"/>
</dbReference>
<dbReference type="Gene3D" id="3.80.10.10">
    <property type="entry name" value="Ribonuclease Inhibitor"/>
    <property type="match status" value="2"/>
</dbReference>
<dbReference type="InterPro" id="IPR057135">
    <property type="entry name" value="At4g27190-like_LRR"/>
</dbReference>
<dbReference type="InterPro" id="IPR002182">
    <property type="entry name" value="NB-ARC"/>
</dbReference>
<reference evidence="4 5" key="1">
    <citation type="journal article" date="2019" name="Nat. Plants">
        <title>Stout camphor tree genome fills gaps in understanding of flowering plant genome evolution.</title>
        <authorList>
            <person name="Chaw S.M."/>
            <person name="Liu Y.C."/>
            <person name="Wu Y.W."/>
            <person name="Wang H.Y."/>
            <person name="Lin C.I."/>
            <person name="Wu C.S."/>
            <person name="Ke H.M."/>
            <person name="Chang L.Y."/>
            <person name="Hsu C.Y."/>
            <person name="Yang H.T."/>
            <person name="Sudianto E."/>
            <person name="Hsu M.H."/>
            <person name="Wu K.P."/>
            <person name="Wang L.N."/>
            <person name="Leebens-Mack J.H."/>
            <person name="Tsai I.J."/>
        </authorList>
    </citation>
    <scope>NUCLEOTIDE SEQUENCE [LARGE SCALE GENOMIC DNA]</scope>
    <source>
        <strain evidence="5">cv. Chaw 1501</strain>
        <tissue evidence="4">Young leaves</tissue>
    </source>
</reference>
<evidence type="ECO:0000259" key="3">
    <source>
        <dbReference type="Pfam" id="PF23247"/>
    </source>
</evidence>
<dbReference type="Pfam" id="PF13855">
    <property type="entry name" value="LRR_8"/>
    <property type="match status" value="1"/>
</dbReference>
<organism evidence="4 5">
    <name type="scientific">Cinnamomum micranthum f. kanehirae</name>
    <dbReference type="NCBI Taxonomy" id="337451"/>
    <lineage>
        <taxon>Eukaryota</taxon>
        <taxon>Viridiplantae</taxon>
        <taxon>Streptophyta</taxon>
        <taxon>Embryophyta</taxon>
        <taxon>Tracheophyta</taxon>
        <taxon>Spermatophyta</taxon>
        <taxon>Magnoliopsida</taxon>
        <taxon>Magnoliidae</taxon>
        <taxon>Laurales</taxon>
        <taxon>Lauraceae</taxon>
        <taxon>Cinnamomum</taxon>
    </lineage>
</organism>
<dbReference type="Pfam" id="PF23247">
    <property type="entry name" value="LRR_RPS2"/>
    <property type="match status" value="1"/>
</dbReference>
<dbReference type="SUPFAM" id="SSF52058">
    <property type="entry name" value="L domain-like"/>
    <property type="match status" value="1"/>
</dbReference>
<keyword evidence="5" id="KW-1185">Reference proteome</keyword>
<name>A0A443PBE2_9MAGN</name>
<evidence type="ECO:0000313" key="5">
    <source>
        <dbReference type="Proteomes" id="UP000283530"/>
    </source>
</evidence>
<dbReference type="PANTHER" id="PTHR33463">
    <property type="entry name" value="NB-ARC DOMAIN-CONTAINING PROTEIN-RELATED"/>
    <property type="match status" value="1"/>
</dbReference>
<dbReference type="GO" id="GO:0043531">
    <property type="term" value="F:ADP binding"/>
    <property type="evidence" value="ECO:0007669"/>
    <property type="project" value="InterPro"/>
</dbReference>
<evidence type="ECO:0000256" key="1">
    <source>
        <dbReference type="ARBA" id="ARBA00008894"/>
    </source>
</evidence>
<evidence type="ECO:0000313" key="4">
    <source>
        <dbReference type="EMBL" id="RWR88095.1"/>
    </source>
</evidence>